<feature type="region of interest" description="Disordered" evidence="1">
    <location>
        <begin position="211"/>
        <end position="233"/>
    </location>
</feature>
<dbReference type="InterPro" id="IPR040151">
    <property type="entry name" value="Gfd2/YDR514C-like"/>
</dbReference>
<dbReference type="InParanoid" id="L8G0X0"/>
<dbReference type="OrthoDB" id="5953249at2759"/>
<feature type="region of interest" description="Disordered" evidence="1">
    <location>
        <begin position="565"/>
        <end position="656"/>
    </location>
</feature>
<dbReference type="PANTHER" id="PTHR28083:SF1">
    <property type="entry name" value="GOOD FOR FULL DBP5 ACTIVITY PROTEIN 2"/>
    <property type="match status" value="1"/>
</dbReference>
<dbReference type="AlphaFoldDB" id="L8G0X0"/>
<reference evidence="4" key="1">
    <citation type="submission" date="2010-09" db="EMBL/GenBank/DDBJ databases">
        <title>The genome sequence of Geomyces destructans 20631-21.</title>
        <authorList>
            <consortium name="The Broad Institute Genome Sequencing Platform"/>
            <person name="Cuomo C.A."/>
            <person name="Blehert D.S."/>
            <person name="Lorch J.M."/>
            <person name="Young S.K."/>
            <person name="Zeng Q."/>
            <person name="Gargeya S."/>
            <person name="Fitzgerald M."/>
            <person name="Haas B."/>
            <person name="Abouelleil A."/>
            <person name="Alvarado L."/>
            <person name="Arachchi H.M."/>
            <person name="Berlin A."/>
            <person name="Brown A."/>
            <person name="Chapman S.B."/>
            <person name="Chen Z."/>
            <person name="Dunbar C."/>
            <person name="Freedman E."/>
            <person name="Gearin G."/>
            <person name="Gellesch M."/>
            <person name="Goldberg J."/>
            <person name="Griggs A."/>
            <person name="Gujja S."/>
            <person name="Heiman D."/>
            <person name="Howarth C."/>
            <person name="Larson L."/>
            <person name="Lui A."/>
            <person name="MacDonald P.J.P."/>
            <person name="Montmayeur A."/>
            <person name="Murphy C."/>
            <person name="Neiman D."/>
            <person name="Pearson M."/>
            <person name="Priest M."/>
            <person name="Roberts A."/>
            <person name="Saif S."/>
            <person name="Shea T."/>
            <person name="Shenoy N."/>
            <person name="Sisk P."/>
            <person name="Stolte C."/>
            <person name="Sykes S."/>
            <person name="Wortman J."/>
            <person name="Nusbaum C."/>
            <person name="Birren B."/>
        </authorList>
    </citation>
    <scope>NUCLEOTIDE SEQUENCE [LARGE SCALE GENOMIC DNA]</scope>
    <source>
        <strain evidence="4">ATCC MYA-4855 / 20631-21</strain>
    </source>
</reference>
<evidence type="ECO:0000256" key="1">
    <source>
        <dbReference type="SAM" id="MobiDB-lite"/>
    </source>
</evidence>
<dbReference type="EMBL" id="GL573196">
    <property type="protein sequence ID" value="ELR06368.1"/>
    <property type="molecule type" value="Genomic_DNA"/>
</dbReference>
<dbReference type="VEuPathDB" id="FungiDB:GMDG_02085"/>
<feature type="compositionally biased region" description="Low complexity" evidence="1">
    <location>
        <begin position="610"/>
        <end position="621"/>
    </location>
</feature>
<feature type="domain" description="Gfd2/YDR514C-like C-terminal" evidence="2">
    <location>
        <begin position="338"/>
        <end position="531"/>
    </location>
</feature>
<dbReference type="SUPFAM" id="SSF53098">
    <property type="entry name" value="Ribonuclease H-like"/>
    <property type="match status" value="1"/>
</dbReference>
<dbReference type="PANTHER" id="PTHR28083">
    <property type="entry name" value="GOOD FOR FULL DBP5 ACTIVITY PROTEIN 2"/>
    <property type="match status" value="1"/>
</dbReference>
<sequence>MGDNIDRLRALLGEGAREAPASQEEPHANSPQDSTAIDPVDYASTDPEDDEKILSISRVLGGEMDPKIISVPESEPELPAYDLETGELAPAGHNFVPLKALEKYHHTYVEGANRYKVNRNYFDKQKFYTHEWDFFYIYPPPELSPNASVLVPLAQVEHFIWIINRHLKTHLGIPIMERDPGFIIDCPDDGTPRPRYIGRSNDYETAVLTKKAIPSKGYRPPNEPASSTKPSDESLEAFKERMEEMLEMDKKKKQALKSKKQAVRFAKQQGWNRVTKRVQRYLGLRGRQTEVDEWGIKVSAPTAGDGLAKIEADLAKLNIKTQIDVTKPVPFKQESSVVFICVDVEAYEKNHRLITEIGIATLDTADIANVVPEDRGTNWFSAIRARHFRVKEFGHLNNTEYLQGCADMFRFGTSEWIKIADAPKSVADCFKAPFSNPLSPSPIDPFEKRKIVLVGHDLPADIAFLRQLGYDPGNLSNLLECTDTTHMYRAFRQEPNNSGLGKVLADLDIAGWDLHNAGNDAVYTLQAMVAIAVKSLVEKQGFREREKEVIEKKIKEAMEAAAEVVRENKEGWSSGGEDSDGGVPGPPLGEENTQQQQYGSPGANRKENSARGGASYGAARGMKSSWRRRGGSNPAPVRKPEREDRDVFVHQGSSWW</sequence>
<dbReference type="STRING" id="658429.L8G0X0"/>
<dbReference type="InterPro" id="IPR036397">
    <property type="entry name" value="RNaseH_sf"/>
</dbReference>
<evidence type="ECO:0000313" key="4">
    <source>
        <dbReference type="Proteomes" id="UP000011064"/>
    </source>
</evidence>
<feature type="compositionally biased region" description="Basic and acidic residues" evidence="1">
    <location>
        <begin position="638"/>
        <end position="648"/>
    </location>
</feature>
<dbReference type="GO" id="GO:0003676">
    <property type="term" value="F:nucleic acid binding"/>
    <property type="evidence" value="ECO:0007669"/>
    <property type="project" value="InterPro"/>
</dbReference>
<dbReference type="Proteomes" id="UP000011064">
    <property type="component" value="Unassembled WGS sequence"/>
</dbReference>
<proteinExistence type="predicted"/>
<evidence type="ECO:0000259" key="2">
    <source>
        <dbReference type="Pfam" id="PF21762"/>
    </source>
</evidence>
<dbReference type="InterPro" id="IPR048519">
    <property type="entry name" value="Gfd2/YDR514C-like_C"/>
</dbReference>
<keyword evidence="4" id="KW-1185">Reference proteome</keyword>
<dbReference type="HOGENOM" id="CLU_016815_1_1_1"/>
<gene>
    <name evidence="3" type="ORF">GMDG_02085</name>
</gene>
<accession>L8G0X0</accession>
<dbReference type="InterPro" id="IPR012337">
    <property type="entry name" value="RNaseH-like_sf"/>
</dbReference>
<name>L8G0X0_PSED2</name>
<feature type="region of interest" description="Disordered" evidence="1">
    <location>
        <begin position="1"/>
        <end position="50"/>
    </location>
</feature>
<organism evidence="3 4">
    <name type="scientific">Pseudogymnoascus destructans (strain ATCC MYA-4855 / 20631-21)</name>
    <name type="common">Bat white-nose syndrome fungus</name>
    <name type="synonym">Geomyces destructans</name>
    <dbReference type="NCBI Taxonomy" id="658429"/>
    <lineage>
        <taxon>Eukaryota</taxon>
        <taxon>Fungi</taxon>
        <taxon>Dikarya</taxon>
        <taxon>Ascomycota</taxon>
        <taxon>Pezizomycotina</taxon>
        <taxon>Leotiomycetes</taxon>
        <taxon>Thelebolales</taxon>
        <taxon>Thelebolaceae</taxon>
        <taxon>Pseudogymnoascus</taxon>
    </lineage>
</organism>
<protein>
    <recommendedName>
        <fullName evidence="2">Gfd2/YDR514C-like C-terminal domain-containing protein</fullName>
    </recommendedName>
</protein>
<evidence type="ECO:0000313" key="3">
    <source>
        <dbReference type="EMBL" id="ELR06368.1"/>
    </source>
</evidence>
<dbReference type="Gene3D" id="3.30.420.10">
    <property type="entry name" value="Ribonuclease H-like superfamily/Ribonuclease H"/>
    <property type="match status" value="1"/>
</dbReference>
<dbReference type="GO" id="GO:0005634">
    <property type="term" value="C:nucleus"/>
    <property type="evidence" value="ECO:0007669"/>
    <property type="project" value="TreeGrafter"/>
</dbReference>
<dbReference type="Pfam" id="PF21762">
    <property type="entry name" value="DEDDh_C"/>
    <property type="match status" value="1"/>
</dbReference>